<feature type="region of interest" description="Disordered" evidence="1">
    <location>
        <begin position="63"/>
        <end position="84"/>
    </location>
</feature>
<dbReference type="AlphaFoldDB" id="A0A219AQ47"/>
<dbReference type="GeneID" id="33936971"/>
<keyword evidence="3" id="KW-1185">Reference proteome</keyword>
<comment type="caution">
    <text evidence="2">The sequence shown here is derived from an EMBL/GenBank/DDBJ whole genome shotgun (WGS) entry which is preliminary data.</text>
</comment>
<proteinExistence type="predicted"/>
<reference evidence="2 3" key="1">
    <citation type="journal article" date="2016" name="PLoS Pathog.">
        <title>Biosynthesis of antibiotic leucinostatins in bio-control fungus Purpureocillium lilacinum and their inhibition on phytophthora revealed by genome mining.</title>
        <authorList>
            <person name="Wang G."/>
            <person name="Liu Z."/>
            <person name="Lin R."/>
            <person name="Li E."/>
            <person name="Mao Z."/>
            <person name="Ling J."/>
            <person name="Yang Y."/>
            <person name="Yin W.B."/>
            <person name="Xie B."/>
        </authorList>
    </citation>
    <scope>NUCLEOTIDE SEQUENCE [LARGE SCALE GENOMIC DNA]</scope>
    <source>
        <strain evidence="2">170</strain>
    </source>
</reference>
<evidence type="ECO:0000256" key="1">
    <source>
        <dbReference type="SAM" id="MobiDB-lite"/>
    </source>
</evidence>
<dbReference type="Proteomes" id="UP000078397">
    <property type="component" value="Unassembled WGS sequence"/>
</dbReference>
<sequence length="146" mass="16371">MAFIYPVRIPAPCRLKSGAPLLHVRESILQLPKYHQLSSISLLVLGETPQIFTPLLSCSCSGGHRGTRPHRTRSDMAGTPVHFRGKRGNIERHGSLRIVALRLETLCRNINRHWARHHQWLLVHFAPFAGLANVSKPQIASSEHLA</sequence>
<accession>A0A219AQ47</accession>
<dbReference type="RefSeq" id="XP_022285173.1">
    <property type="nucleotide sequence ID" value="XM_022429761.1"/>
</dbReference>
<dbReference type="KEGG" id="pchm:VFPPC_18105"/>
<gene>
    <name evidence="2" type="ORF">VFPPC_18105</name>
</gene>
<name>A0A219AQ47_METCM</name>
<organism evidence="2 3">
    <name type="scientific">Pochonia chlamydosporia 170</name>
    <dbReference type="NCBI Taxonomy" id="1380566"/>
    <lineage>
        <taxon>Eukaryota</taxon>
        <taxon>Fungi</taxon>
        <taxon>Dikarya</taxon>
        <taxon>Ascomycota</taxon>
        <taxon>Pezizomycotina</taxon>
        <taxon>Sordariomycetes</taxon>
        <taxon>Hypocreomycetidae</taxon>
        <taxon>Hypocreales</taxon>
        <taxon>Clavicipitaceae</taxon>
        <taxon>Pochonia</taxon>
    </lineage>
</organism>
<evidence type="ECO:0000313" key="2">
    <source>
        <dbReference type="EMBL" id="OWT42692.1"/>
    </source>
</evidence>
<dbReference type="EMBL" id="LSBJ02000007">
    <property type="protein sequence ID" value="OWT42692.1"/>
    <property type="molecule type" value="Genomic_DNA"/>
</dbReference>
<protein>
    <submittedName>
        <fullName evidence="2">Uncharacterized protein</fullName>
    </submittedName>
</protein>
<evidence type="ECO:0000313" key="3">
    <source>
        <dbReference type="Proteomes" id="UP000078397"/>
    </source>
</evidence>